<evidence type="ECO:0000256" key="2">
    <source>
        <dbReference type="ARBA" id="ARBA00022741"/>
    </source>
</evidence>
<evidence type="ECO:0008006" key="5">
    <source>
        <dbReference type="Google" id="ProtNLM"/>
    </source>
</evidence>
<keyword evidence="3" id="KW-0067">ATP-binding</keyword>
<dbReference type="AlphaFoldDB" id="A0A0F9QFC2"/>
<proteinExistence type="predicted"/>
<sequence length="89" mass="10155">MGVRVFDQDFKYVIDGEVPSPIAPPPGCTFNPRCVSDNRTPECEFETPHKIKIEDDHYIWCVNPSNGVEDIEETELVTGKIEEEAYRNP</sequence>
<dbReference type="InterPro" id="IPR013563">
    <property type="entry name" value="Oligopep_ABC_C"/>
</dbReference>
<keyword evidence="2" id="KW-0547">Nucleotide-binding</keyword>
<gene>
    <name evidence="4" type="ORF">LCGC14_0781050</name>
</gene>
<protein>
    <recommendedName>
        <fullName evidence="5">Oligopeptide/dipeptide ABC transporter C-terminal domain-containing protein</fullName>
    </recommendedName>
</protein>
<evidence type="ECO:0000256" key="3">
    <source>
        <dbReference type="ARBA" id="ARBA00022840"/>
    </source>
</evidence>
<keyword evidence="1" id="KW-0813">Transport</keyword>
<evidence type="ECO:0000256" key="1">
    <source>
        <dbReference type="ARBA" id="ARBA00022448"/>
    </source>
</evidence>
<name>A0A0F9QFC2_9ZZZZ</name>
<reference evidence="4" key="1">
    <citation type="journal article" date="2015" name="Nature">
        <title>Complex archaea that bridge the gap between prokaryotes and eukaryotes.</title>
        <authorList>
            <person name="Spang A."/>
            <person name="Saw J.H."/>
            <person name="Jorgensen S.L."/>
            <person name="Zaremba-Niedzwiedzka K."/>
            <person name="Martijn J."/>
            <person name="Lind A.E."/>
            <person name="van Eijk R."/>
            <person name="Schleper C."/>
            <person name="Guy L."/>
            <person name="Ettema T.J."/>
        </authorList>
    </citation>
    <scope>NUCLEOTIDE SEQUENCE</scope>
</reference>
<dbReference type="NCBIfam" id="TIGR01727">
    <property type="entry name" value="oligo_HPY"/>
    <property type="match status" value="1"/>
</dbReference>
<dbReference type="GO" id="GO:0015833">
    <property type="term" value="P:peptide transport"/>
    <property type="evidence" value="ECO:0007669"/>
    <property type="project" value="InterPro"/>
</dbReference>
<dbReference type="GO" id="GO:0005524">
    <property type="term" value="F:ATP binding"/>
    <property type="evidence" value="ECO:0007669"/>
    <property type="project" value="UniProtKB-KW"/>
</dbReference>
<accession>A0A0F9QFC2</accession>
<dbReference type="EMBL" id="LAZR01002019">
    <property type="protein sequence ID" value="KKN35697.1"/>
    <property type="molecule type" value="Genomic_DNA"/>
</dbReference>
<organism evidence="4">
    <name type="scientific">marine sediment metagenome</name>
    <dbReference type="NCBI Taxonomy" id="412755"/>
    <lineage>
        <taxon>unclassified sequences</taxon>
        <taxon>metagenomes</taxon>
        <taxon>ecological metagenomes</taxon>
    </lineage>
</organism>
<evidence type="ECO:0000313" key="4">
    <source>
        <dbReference type="EMBL" id="KKN35697.1"/>
    </source>
</evidence>
<comment type="caution">
    <text evidence="4">The sequence shown here is derived from an EMBL/GenBank/DDBJ whole genome shotgun (WGS) entry which is preliminary data.</text>
</comment>